<dbReference type="RefSeq" id="WP_374832973.1">
    <property type="nucleotide sequence ID" value="NZ_JBHEEZ010000020.1"/>
</dbReference>
<feature type="signal peptide" evidence="2">
    <location>
        <begin position="1"/>
        <end position="30"/>
    </location>
</feature>
<sequence>MSVTRMESLKVSAIASLIAAGVLTAFPAAAQETAKPQPATEQAAEPVVQDKAVPASQETGSLPDYRDDRSTPQALIESYYNAINRQEYARAYGYYSEEGREPDFKVFRKGYENTKSVRIALRKSEPDPGAGQIYWSQPVAIEAENTDGKREVFAGCYTIRLTNPQMQEDPPYRPMEIMTGSLTKSPLELEKSVPETCEAP</sequence>
<gene>
    <name evidence="3" type="ORF">ACFO1V_03255</name>
</gene>
<dbReference type="Proteomes" id="UP001596042">
    <property type="component" value="Unassembled WGS sequence"/>
</dbReference>
<evidence type="ECO:0000256" key="2">
    <source>
        <dbReference type="SAM" id="SignalP"/>
    </source>
</evidence>
<name>A0ABV9H3J4_9HYPH</name>
<evidence type="ECO:0000313" key="4">
    <source>
        <dbReference type="Proteomes" id="UP001596042"/>
    </source>
</evidence>
<dbReference type="EMBL" id="JBHSEL010000031">
    <property type="protein sequence ID" value="MFC4624252.1"/>
    <property type="molecule type" value="Genomic_DNA"/>
</dbReference>
<evidence type="ECO:0000256" key="1">
    <source>
        <dbReference type="SAM" id="MobiDB-lite"/>
    </source>
</evidence>
<feature type="chain" id="PRO_5045927614" evidence="2">
    <location>
        <begin position="31"/>
        <end position="200"/>
    </location>
</feature>
<evidence type="ECO:0000313" key="3">
    <source>
        <dbReference type="EMBL" id="MFC4624252.1"/>
    </source>
</evidence>
<protein>
    <submittedName>
        <fullName evidence="3">Uncharacterized protein</fullName>
    </submittedName>
</protein>
<accession>A0ABV9H3J4</accession>
<feature type="region of interest" description="Disordered" evidence="1">
    <location>
        <begin position="31"/>
        <end position="69"/>
    </location>
</feature>
<keyword evidence="2" id="KW-0732">Signal</keyword>
<keyword evidence="4" id="KW-1185">Reference proteome</keyword>
<proteinExistence type="predicted"/>
<comment type="caution">
    <text evidence="3">The sequence shown here is derived from an EMBL/GenBank/DDBJ whole genome shotgun (WGS) entry which is preliminary data.</text>
</comment>
<organism evidence="3 4">
    <name type="scientific">Daeguia caeni</name>
    <dbReference type="NCBI Taxonomy" id="439612"/>
    <lineage>
        <taxon>Bacteria</taxon>
        <taxon>Pseudomonadati</taxon>
        <taxon>Pseudomonadota</taxon>
        <taxon>Alphaproteobacteria</taxon>
        <taxon>Hyphomicrobiales</taxon>
        <taxon>Brucellaceae</taxon>
        <taxon>Daeguia</taxon>
    </lineage>
</organism>
<reference evidence="4" key="1">
    <citation type="journal article" date="2019" name="Int. J. Syst. Evol. Microbiol.">
        <title>The Global Catalogue of Microorganisms (GCM) 10K type strain sequencing project: providing services to taxonomists for standard genome sequencing and annotation.</title>
        <authorList>
            <consortium name="The Broad Institute Genomics Platform"/>
            <consortium name="The Broad Institute Genome Sequencing Center for Infectious Disease"/>
            <person name="Wu L."/>
            <person name="Ma J."/>
        </authorList>
    </citation>
    <scope>NUCLEOTIDE SEQUENCE [LARGE SCALE GENOMIC DNA]</scope>
    <source>
        <strain evidence="4">CGMCC 1.15731</strain>
    </source>
</reference>